<name>A0A2U1T9S3_9CORY</name>
<keyword evidence="10" id="KW-1185">Reference proteome</keyword>
<organism evidence="9 10">
    <name type="scientific">Corynebacterium yudongzhengii</name>
    <dbReference type="NCBI Taxonomy" id="2080740"/>
    <lineage>
        <taxon>Bacteria</taxon>
        <taxon>Bacillati</taxon>
        <taxon>Actinomycetota</taxon>
        <taxon>Actinomycetes</taxon>
        <taxon>Mycobacteriales</taxon>
        <taxon>Corynebacteriaceae</taxon>
        <taxon>Corynebacterium</taxon>
    </lineage>
</organism>
<evidence type="ECO:0000259" key="8">
    <source>
        <dbReference type="PROSITE" id="PS50850"/>
    </source>
</evidence>
<dbReference type="PANTHER" id="PTHR42718:SF46">
    <property type="entry name" value="BLR6921 PROTEIN"/>
    <property type="match status" value="1"/>
</dbReference>
<protein>
    <submittedName>
        <fullName evidence="9">MFS transporter</fullName>
    </submittedName>
</protein>
<dbReference type="Gene3D" id="1.20.1250.20">
    <property type="entry name" value="MFS general substrate transporter like domains"/>
    <property type="match status" value="1"/>
</dbReference>
<feature type="transmembrane region" description="Helical" evidence="7">
    <location>
        <begin position="153"/>
        <end position="171"/>
    </location>
</feature>
<dbReference type="PROSITE" id="PS50850">
    <property type="entry name" value="MFS"/>
    <property type="match status" value="1"/>
</dbReference>
<feature type="transmembrane region" description="Helical" evidence="7">
    <location>
        <begin position="206"/>
        <end position="227"/>
    </location>
</feature>
<comment type="caution">
    <text evidence="9">The sequence shown here is derived from an EMBL/GenBank/DDBJ whole genome shotgun (WGS) entry which is preliminary data.</text>
</comment>
<dbReference type="PANTHER" id="PTHR42718">
    <property type="entry name" value="MAJOR FACILITATOR SUPERFAMILY MULTIDRUG TRANSPORTER MFSC"/>
    <property type="match status" value="1"/>
</dbReference>
<gene>
    <name evidence="9" type="ORF">DF222_01505</name>
</gene>
<evidence type="ECO:0000313" key="10">
    <source>
        <dbReference type="Proteomes" id="UP000244989"/>
    </source>
</evidence>
<proteinExistence type="predicted"/>
<keyword evidence="6 7" id="KW-0472">Membrane</keyword>
<feature type="transmembrane region" description="Helical" evidence="7">
    <location>
        <begin position="410"/>
        <end position="432"/>
    </location>
</feature>
<keyword evidence="3" id="KW-1003">Cell membrane</keyword>
<dbReference type="OrthoDB" id="7375466at2"/>
<evidence type="ECO:0000256" key="3">
    <source>
        <dbReference type="ARBA" id="ARBA00022475"/>
    </source>
</evidence>
<evidence type="ECO:0000256" key="1">
    <source>
        <dbReference type="ARBA" id="ARBA00004651"/>
    </source>
</evidence>
<dbReference type="AlphaFoldDB" id="A0A2U1T9S3"/>
<feature type="transmembrane region" description="Helical" evidence="7">
    <location>
        <begin position="121"/>
        <end position="147"/>
    </location>
</feature>
<keyword evidence="5 7" id="KW-1133">Transmembrane helix</keyword>
<sequence length="437" mass="46126">MCIGMFLTLMDPALVAVALPEIQAEFDASVNQIFWVPAVFLLAFAVPMLITGRLGDRFGHRRIYLLGMVGFIAGAFGTALATTIEFVIAMRALQGLGASLLNPQPLSIINRIFPRSSRGQAVGIWAAVASSASLFGPVIGGVIVGLFDWRFAYALYLPAGLLALILVTLFVPRLPRSAPPIAIGSALLSLIALFGIVFGLQQGPELSWSPLIWASLGIGIAAFGWFIREQARLGERALMPLRLFRNRNFRLATIAVFALGFVNYSFQLPLMLFLQTVAGIAPQHAALIVVPMGIISVILSPVAGRLTDRIRPGILSPIGFGCMAAAFVFFVVLMLIDASIPWFILPVSLLGAALGLAWTPNSVIALRGLGKEIVGAGSGVYVTSRQVGAVVGVAALGATMQTITPASYGAAAAMAVPLIVVVMGAVAVCLFVDDRRA</sequence>
<evidence type="ECO:0000256" key="5">
    <source>
        <dbReference type="ARBA" id="ARBA00022989"/>
    </source>
</evidence>
<feature type="domain" description="Major facilitator superfamily (MFS) profile" evidence="8">
    <location>
        <begin position="1"/>
        <end position="436"/>
    </location>
</feature>
<dbReference type="Proteomes" id="UP000244989">
    <property type="component" value="Unassembled WGS sequence"/>
</dbReference>
<feature type="transmembrane region" description="Helical" evidence="7">
    <location>
        <begin position="178"/>
        <end position="200"/>
    </location>
</feature>
<evidence type="ECO:0000256" key="6">
    <source>
        <dbReference type="ARBA" id="ARBA00023136"/>
    </source>
</evidence>
<evidence type="ECO:0000256" key="4">
    <source>
        <dbReference type="ARBA" id="ARBA00022692"/>
    </source>
</evidence>
<comment type="subcellular location">
    <subcellularLocation>
        <location evidence="1">Cell membrane</location>
        <topology evidence="1">Multi-pass membrane protein</topology>
    </subcellularLocation>
</comment>
<feature type="transmembrane region" description="Helical" evidence="7">
    <location>
        <begin position="318"/>
        <end position="336"/>
    </location>
</feature>
<dbReference type="RefSeq" id="WP_108432600.1">
    <property type="nucleotide sequence ID" value="NZ_CP026947.1"/>
</dbReference>
<feature type="transmembrane region" description="Helical" evidence="7">
    <location>
        <begin position="342"/>
        <end position="366"/>
    </location>
</feature>
<evidence type="ECO:0000256" key="2">
    <source>
        <dbReference type="ARBA" id="ARBA00022448"/>
    </source>
</evidence>
<dbReference type="CDD" id="cd17321">
    <property type="entry name" value="MFS_MMR_MDR_like"/>
    <property type="match status" value="1"/>
</dbReference>
<keyword evidence="4 7" id="KW-0812">Transmembrane</keyword>
<dbReference type="SUPFAM" id="SSF103473">
    <property type="entry name" value="MFS general substrate transporter"/>
    <property type="match status" value="1"/>
</dbReference>
<accession>A0A2U1T9S3</accession>
<feature type="transmembrane region" description="Helical" evidence="7">
    <location>
        <begin position="286"/>
        <end position="306"/>
    </location>
</feature>
<feature type="transmembrane region" description="Helical" evidence="7">
    <location>
        <begin position="34"/>
        <end position="51"/>
    </location>
</feature>
<feature type="transmembrane region" description="Helical" evidence="7">
    <location>
        <begin position="88"/>
        <end position="109"/>
    </location>
</feature>
<dbReference type="Pfam" id="PF07690">
    <property type="entry name" value="MFS_1"/>
    <property type="match status" value="1"/>
</dbReference>
<evidence type="ECO:0000313" key="9">
    <source>
        <dbReference type="EMBL" id="PWC02675.1"/>
    </source>
</evidence>
<dbReference type="GO" id="GO:0005886">
    <property type="term" value="C:plasma membrane"/>
    <property type="evidence" value="ECO:0007669"/>
    <property type="project" value="UniProtKB-SubCell"/>
</dbReference>
<dbReference type="KEGG" id="cyz:C3B44_07035"/>
<feature type="transmembrane region" description="Helical" evidence="7">
    <location>
        <begin position="248"/>
        <end position="266"/>
    </location>
</feature>
<dbReference type="InterPro" id="IPR020846">
    <property type="entry name" value="MFS_dom"/>
</dbReference>
<evidence type="ECO:0000256" key="7">
    <source>
        <dbReference type="SAM" id="Phobius"/>
    </source>
</evidence>
<dbReference type="EMBL" id="QEEZ01000002">
    <property type="protein sequence ID" value="PWC02675.1"/>
    <property type="molecule type" value="Genomic_DNA"/>
</dbReference>
<dbReference type="InterPro" id="IPR011701">
    <property type="entry name" value="MFS"/>
</dbReference>
<reference evidence="10" key="1">
    <citation type="submission" date="2018-04" db="EMBL/GenBank/DDBJ databases">
        <authorList>
            <person name="Liu S."/>
            <person name="Wang Z."/>
            <person name="Li J."/>
        </authorList>
    </citation>
    <scope>NUCLEOTIDE SEQUENCE [LARGE SCALE GENOMIC DNA]</scope>
    <source>
        <strain evidence="10">2189</strain>
    </source>
</reference>
<dbReference type="GO" id="GO:0022857">
    <property type="term" value="F:transmembrane transporter activity"/>
    <property type="evidence" value="ECO:0007669"/>
    <property type="project" value="InterPro"/>
</dbReference>
<dbReference type="Gene3D" id="1.20.1720.10">
    <property type="entry name" value="Multidrug resistance protein D"/>
    <property type="match status" value="1"/>
</dbReference>
<dbReference type="InterPro" id="IPR036259">
    <property type="entry name" value="MFS_trans_sf"/>
</dbReference>
<keyword evidence="2" id="KW-0813">Transport</keyword>
<feature type="transmembrane region" description="Helical" evidence="7">
    <location>
        <begin position="63"/>
        <end position="82"/>
    </location>
</feature>